<evidence type="ECO:0000256" key="5">
    <source>
        <dbReference type="ARBA" id="ARBA00005204"/>
    </source>
</evidence>
<evidence type="ECO:0000256" key="2">
    <source>
        <dbReference type="ARBA" id="ARBA00001460"/>
    </source>
</evidence>
<dbReference type="InterPro" id="IPR038019">
    <property type="entry name" value="PRib_AMP_CycHydrolase_sf"/>
</dbReference>
<evidence type="ECO:0000313" key="17">
    <source>
        <dbReference type="EMBL" id="TCK98259.1"/>
    </source>
</evidence>
<dbReference type="NCBIfam" id="TIGR03188">
    <property type="entry name" value="histidine_hisI"/>
    <property type="match status" value="1"/>
</dbReference>
<accession>A0A4R1N5J6</accession>
<dbReference type="Gene3D" id="1.10.287.1080">
    <property type="entry name" value="MazG-like"/>
    <property type="match status" value="1"/>
</dbReference>
<evidence type="ECO:0000256" key="11">
    <source>
        <dbReference type="ARBA" id="ARBA00022801"/>
    </source>
</evidence>
<dbReference type="CDD" id="cd11534">
    <property type="entry name" value="NTP-PPase_HisIE_like"/>
    <property type="match status" value="1"/>
</dbReference>
<dbReference type="EMBL" id="SMGQ01000011">
    <property type="protein sequence ID" value="TCK98259.1"/>
    <property type="molecule type" value="Genomic_DNA"/>
</dbReference>
<dbReference type="NCBIfam" id="NF000768">
    <property type="entry name" value="PRK00051.1"/>
    <property type="match status" value="1"/>
</dbReference>
<evidence type="ECO:0000256" key="10">
    <source>
        <dbReference type="ARBA" id="ARBA00022741"/>
    </source>
</evidence>
<comment type="similarity">
    <text evidence="7 15">In the N-terminal section; belongs to the PRA-CH family.</text>
</comment>
<feature type="region of interest" description="Phosphoribosyl-AMP cyclohydrolase" evidence="15">
    <location>
        <begin position="1"/>
        <end position="118"/>
    </location>
</feature>
<dbReference type="SUPFAM" id="SSF101386">
    <property type="entry name" value="all-alpha NTP pyrophosphatases"/>
    <property type="match status" value="1"/>
</dbReference>
<comment type="subcellular location">
    <subcellularLocation>
        <location evidence="3 15">Cytoplasm</location>
    </subcellularLocation>
</comment>
<dbReference type="InterPro" id="IPR021130">
    <property type="entry name" value="PRib-ATP_PPHydrolase-like"/>
</dbReference>
<gene>
    <name evidence="15" type="primary">hisI</name>
    <name evidence="15" type="synonym">hisIE</name>
    <name evidence="17" type="ORF">EDC19_0679</name>
</gene>
<evidence type="ECO:0000256" key="3">
    <source>
        <dbReference type="ARBA" id="ARBA00004496"/>
    </source>
</evidence>
<dbReference type="EC" id="3.6.1.31" evidence="15"/>
<keyword evidence="9 15" id="KW-0028">Amino-acid biosynthesis</keyword>
<evidence type="ECO:0000256" key="9">
    <source>
        <dbReference type="ARBA" id="ARBA00022605"/>
    </source>
</evidence>
<feature type="domain" description="Phosphoribosyl-AMP cyclohydrolase" evidence="16">
    <location>
        <begin position="28"/>
        <end position="101"/>
    </location>
</feature>
<evidence type="ECO:0000256" key="1">
    <source>
        <dbReference type="ARBA" id="ARBA00000024"/>
    </source>
</evidence>
<dbReference type="Proteomes" id="UP000294545">
    <property type="component" value="Unassembled WGS sequence"/>
</dbReference>
<keyword evidence="12 15" id="KW-0067">ATP-binding</keyword>
<dbReference type="InterPro" id="IPR026660">
    <property type="entry name" value="PRA-CH"/>
</dbReference>
<protein>
    <recommendedName>
        <fullName evidence="15">Histidine biosynthesis bifunctional protein HisIE</fullName>
    </recommendedName>
    <domain>
        <recommendedName>
            <fullName evidence="15">Phosphoribosyl-AMP cyclohydrolase</fullName>
            <shortName evidence="15">PRA-CH</shortName>
            <ecNumber evidence="15">3.5.4.19</ecNumber>
        </recommendedName>
    </domain>
    <domain>
        <recommendedName>
            <fullName evidence="15">Phosphoribosyl-ATP pyrophosphatase</fullName>
            <shortName evidence="15">PRA-PH</shortName>
            <ecNumber evidence="15">3.6.1.31</ecNumber>
        </recommendedName>
    </domain>
</protein>
<keyword evidence="13 15" id="KW-0368">Histidine biosynthesis</keyword>
<name>A0A4R1N5J6_9FIRM</name>
<dbReference type="HAMAP" id="MF_01019">
    <property type="entry name" value="HisIE"/>
    <property type="match status" value="1"/>
</dbReference>
<dbReference type="SUPFAM" id="SSF141734">
    <property type="entry name" value="HisI-like"/>
    <property type="match status" value="1"/>
</dbReference>
<reference evidence="17 18" key="1">
    <citation type="submission" date="2019-03" db="EMBL/GenBank/DDBJ databases">
        <title>Genomic Encyclopedia of Type Strains, Phase IV (KMG-IV): sequencing the most valuable type-strain genomes for metagenomic binning, comparative biology and taxonomic classification.</title>
        <authorList>
            <person name="Goeker M."/>
        </authorList>
    </citation>
    <scope>NUCLEOTIDE SEQUENCE [LARGE SCALE GENOMIC DNA]</scope>
    <source>
        <strain evidence="17 18">DSM 24176</strain>
    </source>
</reference>
<comment type="pathway">
    <text evidence="4 15">Amino-acid biosynthesis; L-histidine biosynthesis; L-histidine from 5-phospho-alpha-D-ribose 1-diphosphate: step 3/9.</text>
</comment>
<dbReference type="GO" id="GO:0004635">
    <property type="term" value="F:phosphoribosyl-AMP cyclohydrolase activity"/>
    <property type="evidence" value="ECO:0007669"/>
    <property type="project" value="UniProtKB-UniRule"/>
</dbReference>
<keyword evidence="10 15" id="KW-0547">Nucleotide-binding</keyword>
<evidence type="ECO:0000256" key="7">
    <source>
        <dbReference type="ARBA" id="ARBA00008299"/>
    </source>
</evidence>
<evidence type="ECO:0000256" key="12">
    <source>
        <dbReference type="ARBA" id="ARBA00022840"/>
    </source>
</evidence>
<proteinExistence type="inferred from homology"/>
<evidence type="ECO:0000313" key="18">
    <source>
        <dbReference type="Proteomes" id="UP000294545"/>
    </source>
</evidence>
<dbReference type="EC" id="3.5.4.19" evidence="15"/>
<dbReference type="GO" id="GO:0005524">
    <property type="term" value="F:ATP binding"/>
    <property type="evidence" value="ECO:0007669"/>
    <property type="project" value="UniProtKB-KW"/>
</dbReference>
<evidence type="ECO:0000256" key="6">
    <source>
        <dbReference type="ARBA" id="ARBA00007731"/>
    </source>
</evidence>
<dbReference type="UniPathway" id="UPA00031">
    <property type="reaction ID" value="UER00007"/>
</dbReference>
<dbReference type="NCBIfam" id="NF002747">
    <property type="entry name" value="PRK02759.1"/>
    <property type="match status" value="1"/>
</dbReference>
<dbReference type="FunFam" id="3.10.20.810:FF:000001">
    <property type="entry name" value="Histidine biosynthesis bifunctional protein HisIE"/>
    <property type="match status" value="1"/>
</dbReference>
<evidence type="ECO:0000259" key="16">
    <source>
        <dbReference type="Pfam" id="PF01502"/>
    </source>
</evidence>
<keyword evidence="8 15" id="KW-0963">Cytoplasm</keyword>
<comment type="caution">
    <text evidence="17">The sequence shown here is derived from an EMBL/GenBank/DDBJ whole genome shotgun (WGS) entry which is preliminary data.</text>
</comment>
<evidence type="ECO:0000256" key="14">
    <source>
        <dbReference type="ARBA" id="ARBA00023268"/>
    </source>
</evidence>
<dbReference type="GO" id="GO:0000105">
    <property type="term" value="P:L-histidine biosynthetic process"/>
    <property type="evidence" value="ECO:0007669"/>
    <property type="project" value="UniProtKB-UniRule"/>
</dbReference>
<evidence type="ECO:0000256" key="15">
    <source>
        <dbReference type="HAMAP-Rule" id="MF_01019"/>
    </source>
</evidence>
<keyword evidence="18" id="KW-1185">Reference proteome</keyword>
<organism evidence="17 18">
    <name type="scientific">Natranaerovirga hydrolytica</name>
    <dbReference type="NCBI Taxonomy" id="680378"/>
    <lineage>
        <taxon>Bacteria</taxon>
        <taxon>Bacillati</taxon>
        <taxon>Bacillota</taxon>
        <taxon>Clostridia</taxon>
        <taxon>Lachnospirales</taxon>
        <taxon>Natranaerovirgaceae</taxon>
        <taxon>Natranaerovirga</taxon>
    </lineage>
</organism>
<dbReference type="InterPro" id="IPR023019">
    <property type="entry name" value="His_synth_HisIE"/>
</dbReference>
<dbReference type="PANTHER" id="PTHR42945">
    <property type="entry name" value="HISTIDINE BIOSYNTHESIS BIFUNCTIONAL PROTEIN"/>
    <property type="match status" value="1"/>
</dbReference>
<dbReference type="AlphaFoldDB" id="A0A4R1N5J6"/>
<dbReference type="InterPro" id="IPR002496">
    <property type="entry name" value="PRib_AMP_CycHydrolase_dom"/>
</dbReference>
<evidence type="ECO:0000256" key="8">
    <source>
        <dbReference type="ARBA" id="ARBA00022490"/>
    </source>
</evidence>
<dbReference type="Gene3D" id="3.10.20.810">
    <property type="entry name" value="Phosphoribosyl-AMP cyclohydrolase"/>
    <property type="match status" value="1"/>
</dbReference>
<keyword evidence="11 15" id="KW-0378">Hydrolase</keyword>
<dbReference type="InterPro" id="IPR008179">
    <property type="entry name" value="HisE"/>
</dbReference>
<dbReference type="GO" id="GO:0005737">
    <property type="term" value="C:cytoplasm"/>
    <property type="evidence" value="ECO:0007669"/>
    <property type="project" value="UniProtKB-SubCell"/>
</dbReference>
<comment type="similarity">
    <text evidence="6 15">In the C-terminal section; belongs to the PRA-PH family.</text>
</comment>
<dbReference type="HAMAP" id="MF_01020">
    <property type="entry name" value="HisE"/>
    <property type="match status" value="1"/>
</dbReference>
<evidence type="ECO:0000256" key="13">
    <source>
        <dbReference type="ARBA" id="ARBA00023102"/>
    </source>
</evidence>
<dbReference type="GO" id="GO:0004636">
    <property type="term" value="F:phosphoribosyl-ATP diphosphatase activity"/>
    <property type="evidence" value="ECO:0007669"/>
    <property type="project" value="UniProtKB-UniRule"/>
</dbReference>
<comment type="catalytic activity">
    <reaction evidence="2 15">
        <text>1-(5-phospho-beta-D-ribosyl)-ATP + H2O = 1-(5-phospho-beta-D-ribosyl)-5'-AMP + diphosphate + H(+)</text>
        <dbReference type="Rhea" id="RHEA:22828"/>
        <dbReference type="ChEBI" id="CHEBI:15377"/>
        <dbReference type="ChEBI" id="CHEBI:15378"/>
        <dbReference type="ChEBI" id="CHEBI:33019"/>
        <dbReference type="ChEBI" id="CHEBI:59457"/>
        <dbReference type="ChEBI" id="CHEBI:73183"/>
        <dbReference type="EC" id="3.6.1.31"/>
    </reaction>
</comment>
<dbReference type="HAMAP" id="MF_01021">
    <property type="entry name" value="HisI"/>
    <property type="match status" value="1"/>
</dbReference>
<comment type="pathway">
    <text evidence="5 15">Amino-acid biosynthesis; L-histidine biosynthesis; L-histidine from 5-phospho-alpha-D-ribose 1-diphosphate: step 2/9.</text>
</comment>
<feature type="region of interest" description="Phosphoribosyl-ATP pyrophosphohydrolase" evidence="15">
    <location>
        <begin position="119"/>
        <end position="206"/>
    </location>
</feature>
<keyword evidence="14 15" id="KW-0511">Multifunctional enzyme</keyword>
<sequence length="206" mass="23796">MNFDNLKKNEQGLVPVITQDYITNEVLMLAYMNEEAFYKTLETGKVYYYSRSRQSLWLKGGTSGHYQHVKYVKLDCDKDTLLIKVKQEGAACHTGNKTCFFTEVESVWNEEVDSVNNVLTDVYDVIVDRKENPKEGSYTNYLLEKGIDKILKKVGEETAEVIIGAKNEGNEEVVYEISDLIYHLSVLMVEKDVNWNDILKELSKRR</sequence>
<dbReference type="Pfam" id="PF01502">
    <property type="entry name" value="PRA-CH"/>
    <property type="match status" value="1"/>
</dbReference>
<dbReference type="PANTHER" id="PTHR42945:SF1">
    <property type="entry name" value="HISTIDINE BIOSYNTHESIS BIFUNCTIONAL PROTEIN HIS7"/>
    <property type="match status" value="1"/>
</dbReference>
<dbReference type="Pfam" id="PF01503">
    <property type="entry name" value="PRA-PH"/>
    <property type="match status" value="1"/>
</dbReference>
<comment type="catalytic activity">
    <reaction evidence="1 15">
        <text>1-(5-phospho-beta-D-ribosyl)-5'-AMP + H2O = 1-(5-phospho-beta-D-ribosyl)-5-[(5-phospho-beta-D-ribosylamino)methylideneamino]imidazole-4-carboxamide</text>
        <dbReference type="Rhea" id="RHEA:20049"/>
        <dbReference type="ChEBI" id="CHEBI:15377"/>
        <dbReference type="ChEBI" id="CHEBI:58435"/>
        <dbReference type="ChEBI" id="CHEBI:59457"/>
        <dbReference type="EC" id="3.5.4.19"/>
    </reaction>
</comment>
<evidence type="ECO:0000256" key="4">
    <source>
        <dbReference type="ARBA" id="ARBA00005169"/>
    </source>
</evidence>